<evidence type="ECO:0000256" key="1">
    <source>
        <dbReference type="ARBA" id="ARBA00001933"/>
    </source>
</evidence>
<dbReference type="HAMAP" id="MF_00834">
    <property type="entry name" value="BioA"/>
    <property type="match status" value="1"/>
</dbReference>
<dbReference type="PANTHER" id="PTHR42684:SF3">
    <property type="entry name" value="ADENOSYLMETHIONINE-8-AMINO-7-OXONONANOATE AMINOTRANSFERASE"/>
    <property type="match status" value="1"/>
</dbReference>
<feature type="site" description="Participates in the substrate recognition with KAPA and in a stacking interaction with the adenine ring of SAM" evidence="7">
    <location>
        <position position="6"/>
    </location>
</feature>
<feature type="binding site" evidence="7">
    <location>
        <position position="40"/>
    </location>
    <ligand>
        <name>substrate</name>
    </ligand>
</feature>
<dbReference type="Pfam" id="PF00202">
    <property type="entry name" value="Aminotran_3"/>
    <property type="match status" value="1"/>
</dbReference>
<dbReference type="RefSeq" id="WP_160560188.1">
    <property type="nucleotide sequence ID" value="NZ_QZDT01000015.1"/>
</dbReference>
<comment type="subcellular location">
    <subcellularLocation>
        <location evidence="7">Cytoplasm</location>
    </subcellularLocation>
</comment>
<dbReference type="AlphaFoldDB" id="A0A9X5GRD0"/>
<dbReference type="PROSITE" id="PS00600">
    <property type="entry name" value="AA_TRANSFER_CLASS_3"/>
    <property type="match status" value="1"/>
</dbReference>
<comment type="similarity">
    <text evidence="7">Belongs to the class-III pyridoxal-phosphate-dependent aminotransferase family. BioA subfamily.</text>
</comment>
<dbReference type="SUPFAM" id="SSF53383">
    <property type="entry name" value="PLP-dependent transferases"/>
    <property type="match status" value="1"/>
</dbReference>
<dbReference type="GO" id="GO:0009102">
    <property type="term" value="P:biotin biosynthetic process"/>
    <property type="evidence" value="ECO:0007669"/>
    <property type="project" value="UniProtKB-UniRule"/>
</dbReference>
<dbReference type="InterPro" id="IPR005815">
    <property type="entry name" value="BioA"/>
</dbReference>
<feature type="binding site" evidence="7">
    <location>
        <begin position="285"/>
        <end position="286"/>
    </location>
    <ligand>
        <name>pyridoxal 5'-phosphate</name>
        <dbReference type="ChEBI" id="CHEBI:597326"/>
    </ligand>
</feature>
<protein>
    <recommendedName>
        <fullName evidence="7">Adenosylmethionine-8-amino-7-oxononanoate aminotransferase</fullName>
        <ecNumber evidence="7">2.6.1.62</ecNumber>
    </recommendedName>
    <alternativeName>
        <fullName evidence="7">7,8-diamino-pelargonic acid aminotransferase</fullName>
        <shortName evidence="7">DAPA AT</shortName>
        <shortName evidence="7">DAPA aminotransferase</shortName>
    </alternativeName>
    <alternativeName>
        <fullName evidence="7">7,8-diaminononanoate synthase</fullName>
        <shortName evidence="7">DANS</shortName>
    </alternativeName>
    <alternativeName>
        <fullName evidence="7">Diaminopelargonic acid synthase</fullName>
    </alternativeName>
</protein>
<gene>
    <name evidence="7 8" type="primary">bioA</name>
    <name evidence="8" type="ORF">D5281_11005</name>
</gene>
<dbReference type="InterPro" id="IPR015421">
    <property type="entry name" value="PyrdxlP-dep_Trfase_major"/>
</dbReference>
<feature type="binding site" evidence="7">
    <location>
        <position position="284"/>
    </location>
    <ligand>
        <name>substrate</name>
    </ligand>
</feature>
<keyword evidence="2 7" id="KW-0032">Aminotransferase</keyword>
<comment type="cofactor">
    <cofactor evidence="1 7">
        <name>pyridoxal 5'-phosphate</name>
        <dbReference type="ChEBI" id="CHEBI:597326"/>
    </cofactor>
</comment>
<feature type="binding site" evidence="7">
    <location>
        <position position="367"/>
    </location>
    <ligand>
        <name>substrate</name>
    </ligand>
</feature>
<dbReference type="GO" id="GO:0004141">
    <property type="term" value="F:dethiobiotin synthase activity"/>
    <property type="evidence" value="ECO:0007669"/>
    <property type="project" value="TreeGrafter"/>
</dbReference>
<dbReference type="PANTHER" id="PTHR42684">
    <property type="entry name" value="ADENOSYLMETHIONINE-8-AMINO-7-OXONONANOATE AMINOTRANSFERASE"/>
    <property type="match status" value="1"/>
</dbReference>
<sequence length="398" mass="45080">MIWYPYQQMKTMKTPFKIIDAEGVYLKTQERAMIDSVSSWWSVIHGYKHPALNEAIKTQVENFSHVMLGGLTHEPVEKLAKKLQSYLPGDLDYSFFSDSGSVAVEVALKMALQYYVNRGEMQRTKVLSLTHAYHGDTFKTMEVGDDEDYHFILEAYGESKNVIHVPTKIPALEEAFEKYHHELNCLIVEPLLQGAGGMRMYDVGFLKRARELCDAYDVLLIFDEVATGFGRTGNRFVADLVLPDILVLGKALTGGYIGHAVTVANKKVYDGFYGDEPEKALMHGPTFMGNALACSVALKSIELFEQENYMAKIRKIEEVTRREMAGFADPRVKEVRIMGGCVCVEVYDASDLKGYQQFAYAHGVFSRPFLNYMYAMVPYIITEEELLKVLGTMKAWFC</sequence>
<organism evidence="8 9">
    <name type="scientific">Parablautia muri</name>
    <dbReference type="NCBI Taxonomy" id="2320879"/>
    <lineage>
        <taxon>Bacteria</taxon>
        <taxon>Bacillati</taxon>
        <taxon>Bacillota</taxon>
        <taxon>Clostridia</taxon>
        <taxon>Lachnospirales</taxon>
        <taxon>Lachnospiraceae</taxon>
        <taxon>Parablautia</taxon>
    </lineage>
</organism>
<comment type="caution">
    <text evidence="8">The sequence shown here is derived from an EMBL/GenBank/DDBJ whole genome shotgun (WGS) entry which is preliminary data.</text>
</comment>
<keyword evidence="7" id="KW-0963">Cytoplasm</keyword>
<dbReference type="InterPro" id="IPR005814">
    <property type="entry name" value="Aminotrans_3"/>
</dbReference>
<name>A0A9X5GRD0_9FIRM</name>
<comment type="catalytic activity">
    <reaction evidence="7">
        <text>(8S)-8-amino-7-oxononanoate + S-adenosyl-L-methionine = S-adenosyl-4-methylsulfanyl-2-oxobutanoate + (7R,8S)-7,8-diammoniononanoate</text>
        <dbReference type="Rhea" id="RHEA:16861"/>
        <dbReference type="ChEBI" id="CHEBI:16490"/>
        <dbReference type="ChEBI" id="CHEBI:59789"/>
        <dbReference type="ChEBI" id="CHEBI:149468"/>
        <dbReference type="ChEBI" id="CHEBI:149469"/>
        <dbReference type="EC" id="2.6.1.62"/>
    </reaction>
</comment>
<feature type="binding site" evidence="7">
    <location>
        <position position="133"/>
    </location>
    <ligand>
        <name>substrate</name>
    </ligand>
</feature>
<evidence type="ECO:0000256" key="5">
    <source>
        <dbReference type="ARBA" id="ARBA00022756"/>
    </source>
</evidence>
<proteinExistence type="inferred from homology"/>
<keyword evidence="9" id="KW-1185">Reference proteome</keyword>
<evidence type="ECO:0000313" key="8">
    <source>
        <dbReference type="EMBL" id="NBJ93113.1"/>
    </source>
</evidence>
<evidence type="ECO:0000313" key="9">
    <source>
        <dbReference type="Proteomes" id="UP001154420"/>
    </source>
</evidence>
<feature type="modified residue" description="N6-(pyridoxal phosphate)lysine" evidence="7">
    <location>
        <position position="250"/>
    </location>
</feature>
<dbReference type="GO" id="GO:0030170">
    <property type="term" value="F:pyridoxal phosphate binding"/>
    <property type="evidence" value="ECO:0007669"/>
    <property type="project" value="UniProtKB-UniRule"/>
</dbReference>
<dbReference type="InterPro" id="IPR015422">
    <property type="entry name" value="PyrdxlP-dep_Trfase_small"/>
</dbReference>
<accession>A0A9X5GRD0</accession>
<keyword evidence="5 7" id="KW-0093">Biotin biosynthesis</keyword>
<dbReference type="InterPro" id="IPR015424">
    <property type="entry name" value="PyrdxlP-dep_Trfase"/>
</dbReference>
<feature type="binding site" evidence="7">
    <location>
        <position position="250"/>
    </location>
    <ligand>
        <name>substrate</name>
    </ligand>
</feature>
<keyword evidence="4 7" id="KW-0949">S-adenosyl-L-methionine</keyword>
<dbReference type="OrthoDB" id="9807885at2"/>
<evidence type="ECO:0000256" key="3">
    <source>
        <dbReference type="ARBA" id="ARBA00022679"/>
    </source>
</evidence>
<dbReference type="Gene3D" id="3.90.1150.10">
    <property type="entry name" value="Aspartate Aminotransferase, domain 1"/>
    <property type="match status" value="1"/>
</dbReference>
<comment type="function">
    <text evidence="7">Catalyzes the transfer of the alpha-amino group from S-adenosyl-L-methionine (SAM) to 7-keto-8-aminopelargonic acid (KAPA) to form 7,8-diaminopelargonic acid (DAPA). It is the only aminotransferase known to utilize SAM as an amino donor.</text>
</comment>
<reference evidence="8" key="1">
    <citation type="submission" date="2018-09" db="EMBL/GenBank/DDBJ databases">
        <title>Murine metabolic-syndrome-specific gut microbial biobank.</title>
        <authorList>
            <person name="Liu C."/>
        </authorList>
    </citation>
    <scope>NUCLEOTIDE SEQUENCE</scope>
    <source>
        <strain evidence="8">D42-62</strain>
    </source>
</reference>
<dbReference type="EC" id="2.6.1.62" evidence="7"/>
<dbReference type="GO" id="GO:0005737">
    <property type="term" value="C:cytoplasm"/>
    <property type="evidence" value="ECO:0007669"/>
    <property type="project" value="UniProtKB-SubCell"/>
</dbReference>
<dbReference type="InterPro" id="IPR049704">
    <property type="entry name" value="Aminotrans_3_PPA_site"/>
</dbReference>
<feature type="binding site" evidence="7">
    <location>
        <position position="223"/>
    </location>
    <ligand>
        <name>pyridoxal 5'-phosphate</name>
        <dbReference type="ChEBI" id="CHEBI:597326"/>
    </ligand>
</feature>
<evidence type="ECO:0000256" key="4">
    <source>
        <dbReference type="ARBA" id="ARBA00022691"/>
    </source>
</evidence>
<feature type="binding site" evidence="7">
    <location>
        <begin position="100"/>
        <end position="101"/>
    </location>
    <ligand>
        <name>pyridoxal 5'-phosphate</name>
        <dbReference type="ChEBI" id="CHEBI:597326"/>
    </ligand>
</feature>
<dbReference type="GO" id="GO:0004015">
    <property type="term" value="F:adenosylmethionine-8-amino-7-oxononanoate transaminase activity"/>
    <property type="evidence" value="ECO:0007669"/>
    <property type="project" value="UniProtKB-UniRule"/>
</dbReference>
<comment type="subunit">
    <text evidence="7">Homodimer.</text>
</comment>
<keyword evidence="3 7" id="KW-0808">Transferase</keyword>
<keyword evidence="6 7" id="KW-0663">Pyridoxal phosphate</keyword>
<dbReference type="EMBL" id="QZDT01000015">
    <property type="protein sequence ID" value="NBJ93113.1"/>
    <property type="molecule type" value="Genomic_DNA"/>
</dbReference>
<evidence type="ECO:0000256" key="7">
    <source>
        <dbReference type="HAMAP-Rule" id="MF_00834"/>
    </source>
</evidence>
<evidence type="ECO:0000256" key="2">
    <source>
        <dbReference type="ARBA" id="ARBA00022576"/>
    </source>
</evidence>
<evidence type="ECO:0000256" key="6">
    <source>
        <dbReference type="ARBA" id="ARBA00022898"/>
    </source>
</evidence>
<comment type="pathway">
    <text evidence="7">Cofactor biosynthesis; biotin biosynthesis; 7,8-diaminononanoate from 8-amino-7-oxononanoate (SAM route): step 1/1.</text>
</comment>
<dbReference type="NCBIfam" id="TIGR00508">
    <property type="entry name" value="bioA"/>
    <property type="match status" value="1"/>
</dbReference>
<dbReference type="Proteomes" id="UP001154420">
    <property type="component" value="Unassembled WGS sequence"/>
</dbReference>
<dbReference type="CDD" id="cd00610">
    <property type="entry name" value="OAT_like"/>
    <property type="match status" value="1"/>
</dbReference>
<dbReference type="Gene3D" id="3.40.640.10">
    <property type="entry name" value="Type I PLP-dependent aspartate aminotransferase-like (Major domain)"/>
    <property type="match status" value="1"/>
</dbReference>